<gene>
    <name evidence="2" type="ORF">HY912_14875</name>
</gene>
<proteinExistence type="predicted"/>
<feature type="chain" id="PRO_5039655625" evidence="1">
    <location>
        <begin position="22"/>
        <end position="80"/>
    </location>
</feature>
<keyword evidence="1" id="KW-0732">Signal</keyword>
<comment type="caution">
    <text evidence="2">The sequence shown here is derived from an EMBL/GenBank/DDBJ whole genome shotgun (WGS) entry which is preliminary data.</text>
</comment>
<accession>A0A9D6V3F3</accession>
<evidence type="ECO:0000256" key="1">
    <source>
        <dbReference type="SAM" id="SignalP"/>
    </source>
</evidence>
<protein>
    <submittedName>
        <fullName evidence="2">Uncharacterized protein</fullName>
    </submittedName>
</protein>
<sequence length="80" mass="8999">MRLFTIAIVVCLFSLPVSILGDTVTIRDSSGNIVRTEKTEGNVTTVRDPQGKLIEKRIHHSNRVEVRDPSGRLLRSETIR</sequence>
<feature type="signal peptide" evidence="1">
    <location>
        <begin position="1"/>
        <end position="21"/>
    </location>
</feature>
<dbReference type="Proteomes" id="UP000807825">
    <property type="component" value="Unassembled WGS sequence"/>
</dbReference>
<evidence type="ECO:0000313" key="3">
    <source>
        <dbReference type="Proteomes" id="UP000807825"/>
    </source>
</evidence>
<evidence type="ECO:0000313" key="2">
    <source>
        <dbReference type="EMBL" id="MBI5250772.1"/>
    </source>
</evidence>
<dbReference type="EMBL" id="JACRDE010000387">
    <property type="protein sequence ID" value="MBI5250772.1"/>
    <property type="molecule type" value="Genomic_DNA"/>
</dbReference>
<dbReference type="AlphaFoldDB" id="A0A9D6V3F3"/>
<reference evidence="2" key="1">
    <citation type="submission" date="2020-07" db="EMBL/GenBank/DDBJ databases">
        <title>Huge and variable diversity of episymbiotic CPR bacteria and DPANN archaea in groundwater ecosystems.</title>
        <authorList>
            <person name="He C.Y."/>
            <person name="Keren R."/>
            <person name="Whittaker M."/>
            <person name="Farag I.F."/>
            <person name="Doudna J."/>
            <person name="Cate J.H.D."/>
            <person name="Banfield J.F."/>
        </authorList>
    </citation>
    <scope>NUCLEOTIDE SEQUENCE</scope>
    <source>
        <strain evidence="2">NC_groundwater_1664_Pr3_B-0.1um_52_9</strain>
    </source>
</reference>
<organism evidence="2 3">
    <name type="scientific">Desulfomonile tiedjei</name>
    <dbReference type="NCBI Taxonomy" id="2358"/>
    <lineage>
        <taxon>Bacteria</taxon>
        <taxon>Pseudomonadati</taxon>
        <taxon>Thermodesulfobacteriota</taxon>
        <taxon>Desulfomonilia</taxon>
        <taxon>Desulfomonilales</taxon>
        <taxon>Desulfomonilaceae</taxon>
        <taxon>Desulfomonile</taxon>
    </lineage>
</organism>
<name>A0A9D6V3F3_9BACT</name>